<dbReference type="InterPro" id="IPR036907">
    <property type="entry name" value="5'-Nucleotdase_C_sf"/>
</dbReference>
<dbReference type="PRINTS" id="PR01607">
    <property type="entry name" value="APYRASEFAMLY"/>
</dbReference>
<comment type="caution">
    <text evidence="2">The sequence shown here is derived from an EMBL/GenBank/DDBJ whole genome shotgun (WGS) entry which is preliminary data.</text>
</comment>
<evidence type="ECO:0000313" key="2">
    <source>
        <dbReference type="EMBL" id="MBD1422157.1"/>
    </source>
</evidence>
<dbReference type="RefSeq" id="WP_190313848.1">
    <property type="nucleotide sequence ID" value="NZ_JACNYL010000002.1"/>
</dbReference>
<organism evidence="2 3">
    <name type="scientific">Sphingobacterium chuzhouense</name>
    <dbReference type="NCBI Taxonomy" id="1742264"/>
    <lineage>
        <taxon>Bacteria</taxon>
        <taxon>Pseudomonadati</taxon>
        <taxon>Bacteroidota</taxon>
        <taxon>Sphingobacteriia</taxon>
        <taxon>Sphingobacteriales</taxon>
        <taxon>Sphingobacteriaceae</taxon>
        <taxon>Sphingobacterium</taxon>
    </lineage>
</organism>
<evidence type="ECO:0000259" key="1">
    <source>
        <dbReference type="Pfam" id="PF02872"/>
    </source>
</evidence>
<dbReference type="InterPro" id="IPR008334">
    <property type="entry name" value="5'-Nucleotdase_C"/>
</dbReference>
<dbReference type="SUPFAM" id="SSF55816">
    <property type="entry name" value="5'-nucleotidase (syn. UDP-sugar hydrolase), C-terminal domain"/>
    <property type="match status" value="1"/>
</dbReference>
<evidence type="ECO:0000313" key="3">
    <source>
        <dbReference type="Proteomes" id="UP000651112"/>
    </source>
</evidence>
<dbReference type="InterPro" id="IPR006179">
    <property type="entry name" value="5_nucleotidase/apyrase"/>
</dbReference>
<dbReference type="PROSITE" id="PS51257">
    <property type="entry name" value="PROKAR_LIPOPROTEIN"/>
    <property type="match status" value="1"/>
</dbReference>
<accession>A0ABR7XSL0</accession>
<keyword evidence="3" id="KW-1185">Reference proteome</keyword>
<dbReference type="Pfam" id="PF02872">
    <property type="entry name" value="5_nucleotid_C"/>
    <property type="match status" value="1"/>
</dbReference>
<name>A0ABR7XSL0_9SPHI</name>
<gene>
    <name evidence="2" type="ORF">H8B21_11300</name>
</gene>
<proteinExistence type="predicted"/>
<dbReference type="Gene3D" id="3.90.780.10">
    <property type="entry name" value="5'-Nucleotidase, C-terminal domain"/>
    <property type="match status" value="1"/>
</dbReference>
<dbReference type="PANTHER" id="PTHR11575:SF24">
    <property type="entry name" value="5'-NUCLEOTIDASE"/>
    <property type="match status" value="1"/>
</dbReference>
<dbReference type="EMBL" id="JACNYL010000002">
    <property type="protein sequence ID" value="MBD1422157.1"/>
    <property type="molecule type" value="Genomic_DNA"/>
</dbReference>
<protein>
    <submittedName>
        <fullName evidence="2">5'-nucleotidase C-terminal domain-containing protein</fullName>
    </submittedName>
</protein>
<dbReference type="PANTHER" id="PTHR11575">
    <property type="entry name" value="5'-NUCLEOTIDASE-RELATED"/>
    <property type="match status" value="1"/>
</dbReference>
<dbReference type="Proteomes" id="UP000651112">
    <property type="component" value="Unassembled WGS sequence"/>
</dbReference>
<reference evidence="2 3" key="1">
    <citation type="submission" date="2020-08" db="EMBL/GenBank/DDBJ databases">
        <title>Sphingobacterium sp. DN00404 isolated from aquaculture water.</title>
        <authorList>
            <person name="Zhang M."/>
        </authorList>
    </citation>
    <scope>NUCLEOTIDE SEQUENCE [LARGE SCALE GENOMIC DNA]</scope>
    <source>
        <strain evidence="2 3">KCTC 42746</strain>
    </source>
</reference>
<feature type="domain" description="5'-Nucleotidase C-terminal" evidence="1">
    <location>
        <begin position="65"/>
        <end position="207"/>
    </location>
</feature>
<sequence>MKRAVLWCSLFSVTLWLFSCRTQLHHHINKGQYYEVDASIIADSSIINYYAPYKAKLEAEMNRVVGYANDHVTRNRNAPESLMGNFFADGLLWKGRLLDPEVQASFATKDGIRADINAGDITVGNIFEIMPFENVVSILTLRGVDMLRLADYMVKTGGQPVSGIKLIIENGKIKEFLVQGKPIDPNAHYKLVTYDYLANGGDYIKFFDSPIAREDYTQLLRETLMEYVLDLKKQGKHVKSQLDGRVQIIK</sequence>